<evidence type="ECO:0000256" key="1">
    <source>
        <dbReference type="SAM" id="MobiDB-lite"/>
    </source>
</evidence>
<dbReference type="Proteomes" id="UP000316225">
    <property type="component" value="Unassembled WGS sequence"/>
</dbReference>
<feature type="chain" id="PRO_5021759376" evidence="2">
    <location>
        <begin position="21"/>
        <end position="354"/>
    </location>
</feature>
<protein>
    <submittedName>
        <fullName evidence="4">Sporulation related protein</fullName>
    </submittedName>
</protein>
<accession>A0A562NSL8</accession>
<dbReference type="EMBL" id="VLKU01000004">
    <property type="protein sequence ID" value="TWI35061.1"/>
    <property type="molecule type" value="Genomic_DNA"/>
</dbReference>
<evidence type="ECO:0000313" key="5">
    <source>
        <dbReference type="Proteomes" id="UP000316225"/>
    </source>
</evidence>
<feature type="compositionally biased region" description="Basic and acidic residues" evidence="1">
    <location>
        <begin position="114"/>
        <end position="127"/>
    </location>
</feature>
<sequence>MAWVLRALAGLLLPLGQAWAVEPAPAELPPDDFTARQYIDSTGCVFLRGETGQWAPRVARDGSQLCGYPPSLSARGRAPDPALADKAQRGRADQVEQVLNELVITNLKPGELGSDARPREALTDHGPEPAPQGPLDELKAEISASAEVRQQMAAGIKPNLRLCELLGYDGKRIRPEEGDLGRDPTQGFCGSLPQADLARLAFARPAGSAVSTAPDVAKTALVEPVATARPKPRAERTPATRVAAAEAPHKRAEGARPAPVREVTKPTPSQVPAALSRIPPGARFVYVGSYSVQTNAEATGRRVLQMGLPVSRAVQVQPGRDVQVVIAGPFEGREAVVRALDQIRKAGFSDAYAR</sequence>
<evidence type="ECO:0000313" key="4">
    <source>
        <dbReference type="EMBL" id="TWI35061.1"/>
    </source>
</evidence>
<dbReference type="PROSITE" id="PS51724">
    <property type="entry name" value="SPOR"/>
    <property type="match status" value="1"/>
</dbReference>
<dbReference type="OrthoDB" id="7843142at2"/>
<feature type="region of interest" description="Disordered" evidence="1">
    <location>
        <begin position="227"/>
        <end position="274"/>
    </location>
</feature>
<dbReference type="InterPro" id="IPR036680">
    <property type="entry name" value="SPOR-like_sf"/>
</dbReference>
<evidence type="ECO:0000256" key="2">
    <source>
        <dbReference type="SAM" id="SignalP"/>
    </source>
</evidence>
<feature type="region of interest" description="Disordered" evidence="1">
    <location>
        <begin position="70"/>
        <end position="91"/>
    </location>
</feature>
<proteinExistence type="predicted"/>
<evidence type="ECO:0000259" key="3">
    <source>
        <dbReference type="PROSITE" id="PS51724"/>
    </source>
</evidence>
<dbReference type="RefSeq" id="WP_145397267.1">
    <property type="nucleotide sequence ID" value="NZ_VLKU01000004.1"/>
</dbReference>
<feature type="signal peptide" evidence="2">
    <location>
        <begin position="1"/>
        <end position="20"/>
    </location>
</feature>
<keyword evidence="2" id="KW-0732">Signal</keyword>
<keyword evidence="5" id="KW-1185">Reference proteome</keyword>
<dbReference type="Pfam" id="PF05036">
    <property type="entry name" value="SPOR"/>
    <property type="match status" value="1"/>
</dbReference>
<dbReference type="SUPFAM" id="SSF110997">
    <property type="entry name" value="Sporulation related repeat"/>
    <property type="match status" value="1"/>
</dbReference>
<name>A0A562NSL8_9RHOB</name>
<dbReference type="Gene3D" id="3.30.70.1070">
    <property type="entry name" value="Sporulation related repeat"/>
    <property type="match status" value="1"/>
</dbReference>
<dbReference type="InterPro" id="IPR007730">
    <property type="entry name" value="SPOR-like_dom"/>
</dbReference>
<reference evidence="4 5" key="1">
    <citation type="journal article" date="2015" name="Stand. Genomic Sci.">
        <title>Genomic Encyclopedia of Bacterial and Archaeal Type Strains, Phase III: the genomes of soil and plant-associated and newly described type strains.</title>
        <authorList>
            <person name="Whitman W.B."/>
            <person name="Woyke T."/>
            <person name="Klenk H.P."/>
            <person name="Zhou Y."/>
            <person name="Lilburn T.G."/>
            <person name="Beck B.J."/>
            <person name="De Vos P."/>
            <person name="Vandamme P."/>
            <person name="Eisen J.A."/>
            <person name="Garrity G."/>
            <person name="Hugenholtz P."/>
            <person name="Kyrpides N.C."/>
        </authorList>
    </citation>
    <scope>NUCLEOTIDE SEQUENCE [LARGE SCALE GENOMIC DNA]</scope>
    <source>
        <strain evidence="4 5">CGMCC 1.5364</strain>
    </source>
</reference>
<comment type="caution">
    <text evidence="4">The sequence shown here is derived from an EMBL/GenBank/DDBJ whole genome shotgun (WGS) entry which is preliminary data.</text>
</comment>
<feature type="domain" description="SPOR" evidence="3">
    <location>
        <begin position="277"/>
        <end position="354"/>
    </location>
</feature>
<organism evidence="4 5">
    <name type="scientific">Paracoccus sulfuroxidans</name>
    <dbReference type="NCBI Taxonomy" id="384678"/>
    <lineage>
        <taxon>Bacteria</taxon>
        <taxon>Pseudomonadati</taxon>
        <taxon>Pseudomonadota</taxon>
        <taxon>Alphaproteobacteria</taxon>
        <taxon>Rhodobacterales</taxon>
        <taxon>Paracoccaceae</taxon>
        <taxon>Paracoccus</taxon>
    </lineage>
</organism>
<feature type="region of interest" description="Disordered" evidence="1">
    <location>
        <begin position="109"/>
        <end position="134"/>
    </location>
</feature>
<gene>
    <name evidence="4" type="ORF">IQ24_01570</name>
</gene>
<dbReference type="AlphaFoldDB" id="A0A562NSL8"/>
<dbReference type="GO" id="GO:0042834">
    <property type="term" value="F:peptidoglycan binding"/>
    <property type="evidence" value="ECO:0007669"/>
    <property type="project" value="InterPro"/>
</dbReference>